<feature type="region of interest" description="Disordered" evidence="2">
    <location>
        <begin position="1"/>
        <end position="22"/>
    </location>
</feature>
<dbReference type="RefSeq" id="WP_344685497.1">
    <property type="nucleotide sequence ID" value="NZ_BAAAUX010000030.1"/>
</dbReference>
<organism evidence="5 6">
    <name type="scientific">Saccharopolyspora taberi</name>
    <dbReference type="NCBI Taxonomy" id="60895"/>
    <lineage>
        <taxon>Bacteria</taxon>
        <taxon>Bacillati</taxon>
        <taxon>Actinomycetota</taxon>
        <taxon>Actinomycetes</taxon>
        <taxon>Pseudonocardiales</taxon>
        <taxon>Pseudonocardiaceae</taxon>
        <taxon>Saccharopolyspora</taxon>
    </lineage>
</organism>
<reference evidence="5 6" key="1">
    <citation type="journal article" date="2019" name="Int. J. Syst. Evol. Microbiol.">
        <title>The Global Catalogue of Microorganisms (GCM) 10K type strain sequencing project: providing services to taxonomists for standard genome sequencing and annotation.</title>
        <authorList>
            <consortium name="The Broad Institute Genomics Platform"/>
            <consortium name="The Broad Institute Genome Sequencing Center for Infectious Disease"/>
            <person name="Wu L."/>
            <person name="Ma J."/>
        </authorList>
    </citation>
    <scope>NUCLEOTIDE SEQUENCE [LARGE SCALE GENOMIC DNA]</scope>
    <source>
        <strain evidence="5 6">JCM 9383</strain>
    </source>
</reference>
<comment type="caution">
    <text evidence="5">The sequence shown here is derived from an EMBL/GenBank/DDBJ whole genome shotgun (WGS) entry which is preliminary data.</text>
</comment>
<proteinExistence type="inferred from homology"/>
<dbReference type="Proteomes" id="UP001500979">
    <property type="component" value="Unassembled WGS sequence"/>
</dbReference>
<dbReference type="PANTHER" id="PTHR33392">
    <property type="entry name" value="POLYISOPRENYL-TEICHOIC ACID--PEPTIDOGLYCAN TEICHOIC ACID TRANSFERASE TAGU"/>
    <property type="match status" value="1"/>
</dbReference>
<evidence type="ECO:0000256" key="3">
    <source>
        <dbReference type="SAM" id="Phobius"/>
    </source>
</evidence>
<keyword evidence="3" id="KW-0472">Membrane</keyword>
<protein>
    <submittedName>
        <fullName evidence="5">LCP family protein</fullName>
    </submittedName>
</protein>
<dbReference type="NCBIfam" id="TIGR00350">
    <property type="entry name" value="lytR_cpsA_psr"/>
    <property type="match status" value="1"/>
</dbReference>
<dbReference type="InterPro" id="IPR004474">
    <property type="entry name" value="LytR_CpsA_psr"/>
</dbReference>
<sequence length="402" mass="41707">MGDGQDQEPTGTDAGELAEPAHRTHRVARFAGRGMTALVSVVVLGMTAVGWVTLDRLTSDVSTSPVLAEATGGPPADDGATDLLLVGNDSRTDAQGAPLPEHVLKELRTESSNGYNTDSLILVRVPHSGVTPSAVSIPRDTYTAGPDGRQEKINAVYGLAKTAAAGGRTGGDVEQQSKQAGERALVETVQGLTGVRIDHYAEVNMLGFYEVTEAIGGVEVCLNQATSDKDSGAEFAAGTQNISGGDALAFVRQRHGLPRGDLDRIVRQQAFMASVLRKVLSTGTLTDPAKVNGLINAARRSVVLDKDWDVGGFAQQMQALASGSVEFVTMPVVSTSARDDRGQSIVTIDPGQVKSFVAGLATAPAAAPPTTQGFAAHRPVRLDGAAPEQTPPITPGGIPCVN</sequence>
<evidence type="ECO:0000313" key="5">
    <source>
        <dbReference type="EMBL" id="GAA2816547.1"/>
    </source>
</evidence>
<evidence type="ECO:0000256" key="2">
    <source>
        <dbReference type="SAM" id="MobiDB-lite"/>
    </source>
</evidence>
<evidence type="ECO:0000256" key="1">
    <source>
        <dbReference type="ARBA" id="ARBA00006068"/>
    </source>
</evidence>
<evidence type="ECO:0000259" key="4">
    <source>
        <dbReference type="Pfam" id="PF03816"/>
    </source>
</evidence>
<dbReference type="PANTHER" id="PTHR33392:SF6">
    <property type="entry name" value="POLYISOPRENYL-TEICHOIC ACID--PEPTIDOGLYCAN TEICHOIC ACID TRANSFERASE TAGU"/>
    <property type="match status" value="1"/>
</dbReference>
<evidence type="ECO:0000313" key="6">
    <source>
        <dbReference type="Proteomes" id="UP001500979"/>
    </source>
</evidence>
<keyword evidence="6" id="KW-1185">Reference proteome</keyword>
<feature type="transmembrane region" description="Helical" evidence="3">
    <location>
        <begin position="35"/>
        <end position="54"/>
    </location>
</feature>
<dbReference type="Pfam" id="PF03816">
    <property type="entry name" value="LytR_cpsA_psr"/>
    <property type="match status" value="1"/>
</dbReference>
<gene>
    <name evidence="5" type="ORF">GCM10010470_60020</name>
</gene>
<keyword evidence="3" id="KW-0812">Transmembrane</keyword>
<dbReference type="InterPro" id="IPR050922">
    <property type="entry name" value="LytR/CpsA/Psr_CW_biosynth"/>
</dbReference>
<dbReference type="Gene3D" id="3.40.630.190">
    <property type="entry name" value="LCP protein"/>
    <property type="match status" value="1"/>
</dbReference>
<accession>A0ABN3VMZ5</accession>
<keyword evidence="3" id="KW-1133">Transmembrane helix</keyword>
<feature type="domain" description="Cell envelope-related transcriptional attenuator" evidence="4">
    <location>
        <begin position="116"/>
        <end position="280"/>
    </location>
</feature>
<dbReference type="EMBL" id="BAAAUX010000030">
    <property type="protein sequence ID" value="GAA2816547.1"/>
    <property type="molecule type" value="Genomic_DNA"/>
</dbReference>
<comment type="similarity">
    <text evidence="1">Belongs to the LytR/CpsA/Psr (LCP) family.</text>
</comment>
<name>A0ABN3VMZ5_9PSEU</name>